<name>A0A2R5GLG4_9STRA</name>
<dbReference type="EMBL" id="BEYU01000058">
    <property type="protein sequence ID" value="GBG29463.1"/>
    <property type="molecule type" value="Genomic_DNA"/>
</dbReference>
<dbReference type="Pfam" id="PF07858">
    <property type="entry name" value="LEH"/>
    <property type="match status" value="1"/>
</dbReference>
<evidence type="ECO:0000259" key="1">
    <source>
        <dbReference type="Pfam" id="PF07858"/>
    </source>
</evidence>
<dbReference type="SUPFAM" id="SSF54427">
    <property type="entry name" value="NTF2-like"/>
    <property type="match status" value="1"/>
</dbReference>
<dbReference type="AlphaFoldDB" id="A0A2R5GLG4"/>
<comment type="caution">
    <text evidence="2">The sequence shown here is derived from an EMBL/GenBank/DDBJ whole genome shotgun (WGS) entry which is preliminary data.</text>
</comment>
<dbReference type="InterPro" id="IPR032710">
    <property type="entry name" value="NTF2-like_dom_sf"/>
</dbReference>
<organism evidence="2 3">
    <name type="scientific">Hondaea fermentalgiana</name>
    <dbReference type="NCBI Taxonomy" id="2315210"/>
    <lineage>
        <taxon>Eukaryota</taxon>
        <taxon>Sar</taxon>
        <taxon>Stramenopiles</taxon>
        <taxon>Bigyra</taxon>
        <taxon>Labyrinthulomycetes</taxon>
        <taxon>Thraustochytrida</taxon>
        <taxon>Thraustochytriidae</taxon>
        <taxon>Hondaea</taxon>
    </lineage>
</organism>
<reference evidence="2 3" key="1">
    <citation type="submission" date="2017-12" db="EMBL/GenBank/DDBJ databases">
        <title>Sequencing, de novo assembly and annotation of complete genome of a new Thraustochytrid species, strain FCC1311.</title>
        <authorList>
            <person name="Sedici K."/>
            <person name="Godart F."/>
            <person name="Aiese Cigliano R."/>
            <person name="Sanseverino W."/>
            <person name="Barakat M."/>
            <person name="Ortet P."/>
            <person name="Marechal E."/>
            <person name="Cagnac O."/>
            <person name="Amato A."/>
        </authorList>
    </citation>
    <scope>NUCLEOTIDE SEQUENCE [LARGE SCALE GENOMIC DNA]</scope>
</reference>
<evidence type="ECO:0000313" key="3">
    <source>
        <dbReference type="Proteomes" id="UP000241890"/>
    </source>
</evidence>
<keyword evidence="3" id="KW-1185">Reference proteome</keyword>
<dbReference type="Gene3D" id="3.10.450.50">
    <property type="match status" value="1"/>
</dbReference>
<accession>A0A2R5GLG4</accession>
<feature type="domain" description="Limonene-1,2-epoxide hydrolase" evidence="1">
    <location>
        <begin position="39"/>
        <end position="87"/>
    </location>
</feature>
<dbReference type="InterPro" id="IPR013100">
    <property type="entry name" value="LEH"/>
</dbReference>
<proteinExistence type="predicted"/>
<dbReference type="Proteomes" id="UP000241890">
    <property type="component" value="Unassembled WGS sequence"/>
</dbReference>
<protein>
    <recommendedName>
        <fullName evidence="1">Limonene-1,2-epoxide hydrolase domain-containing protein</fullName>
    </recommendedName>
</protein>
<sequence>MRWSDIDADLTLSGGSTKIACPVEVVKAFLLAQSYLTTLKFARNGSLVFVERIDNFLINGTWLRIPICGYFKVCQGKIEFWKDYWDYCRYKEFVRNTFGKGASMRAALAQDQIVTPSASAS</sequence>
<dbReference type="InParanoid" id="A0A2R5GLG4"/>
<gene>
    <name evidence="2" type="ORF">FCC1311_056842</name>
</gene>
<evidence type="ECO:0000313" key="2">
    <source>
        <dbReference type="EMBL" id="GBG29463.1"/>
    </source>
</evidence>